<reference evidence="1 2" key="1">
    <citation type="submission" date="2019-06" db="EMBL/GenBank/DDBJ databases">
        <title>Draft genomes of female and male turbot (Scophthalmus maximus).</title>
        <authorList>
            <person name="Xu H."/>
            <person name="Xu X.-W."/>
            <person name="Shao C."/>
            <person name="Chen S."/>
        </authorList>
    </citation>
    <scope>NUCLEOTIDE SEQUENCE [LARGE SCALE GENOMIC DNA]</scope>
    <source>
        <strain evidence="1">Ysfricsl-2016a</strain>
        <tissue evidence="1">Blood</tissue>
    </source>
</reference>
<comment type="caution">
    <text evidence="1">The sequence shown here is derived from an EMBL/GenBank/DDBJ whole genome shotgun (WGS) entry which is preliminary data.</text>
</comment>
<organism evidence="1 2">
    <name type="scientific">Scophthalmus maximus</name>
    <name type="common">Turbot</name>
    <name type="synonym">Psetta maxima</name>
    <dbReference type="NCBI Taxonomy" id="52904"/>
    <lineage>
        <taxon>Eukaryota</taxon>
        <taxon>Metazoa</taxon>
        <taxon>Chordata</taxon>
        <taxon>Craniata</taxon>
        <taxon>Vertebrata</taxon>
        <taxon>Euteleostomi</taxon>
        <taxon>Actinopterygii</taxon>
        <taxon>Neopterygii</taxon>
        <taxon>Teleostei</taxon>
        <taxon>Neoteleostei</taxon>
        <taxon>Acanthomorphata</taxon>
        <taxon>Carangaria</taxon>
        <taxon>Pleuronectiformes</taxon>
        <taxon>Pleuronectoidei</taxon>
        <taxon>Scophthalmidae</taxon>
        <taxon>Scophthalmus</taxon>
    </lineage>
</organism>
<sequence>MNFVRDVRGVGTDSFLIYYIYVELRRRPVLPASDDTDQSSRPVRVNTALYVKGETEKSAKRKKKKFPFTCPTTGVKRGTFSSSELTRIHLMVS</sequence>
<proteinExistence type="predicted"/>
<dbReference type="EMBL" id="VEVO01004954">
    <property type="protein sequence ID" value="KAF0021564.1"/>
    <property type="molecule type" value="Genomic_DNA"/>
</dbReference>
<protein>
    <submittedName>
        <fullName evidence="1">Uncharacterized protein</fullName>
    </submittedName>
</protein>
<dbReference type="AlphaFoldDB" id="A0A6A4RSH5"/>
<accession>A0A6A4RSH5</accession>
<dbReference type="Proteomes" id="UP000438429">
    <property type="component" value="Unassembled WGS sequence"/>
</dbReference>
<gene>
    <name evidence="1" type="ORF">F2P81_026183</name>
</gene>
<evidence type="ECO:0000313" key="1">
    <source>
        <dbReference type="EMBL" id="KAF0021564.1"/>
    </source>
</evidence>
<name>A0A6A4RSH5_SCOMX</name>
<evidence type="ECO:0000313" key="2">
    <source>
        <dbReference type="Proteomes" id="UP000438429"/>
    </source>
</evidence>